<dbReference type="Pfam" id="PF24595">
    <property type="entry name" value="DUF7619"/>
    <property type="match status" value="1"/>
</dbReference>
<dbReference type="Pfam" id="PF18962">
    <property type="entry name" value="Por_Secre_tail"/>
    <property type="match status" value="1"/>
</dbReference>
<evidence type="ECO:0000313" key="7">
    <source>
        <dbReference type="Proteomes" id="UP001589607"/>
    </source>
</evidence>
<feature type="signal peptide" evidence="2">
    <location>
        <begin position="1"/>
        <end position="19"/>
    </location>
</feature>
<feature type="domain" description="DUF7619" evidence="5">
    <location>
        <begin position="433"/>
        <end position="563"/>
    </location>
</feature>
<reference evidence="6 7" key="1">
    <citation type="submission" date="2024-09" db="EMBL/GenBank/DDBJ databases">
        <authorList>
            <person name="Sun Q."/>
            <person name="Mori K."/>
        </authorList>
    </citation>
    <scope>NUCLEOTIDE SEQUENCE [LARGE SCALE GENOMIC DNA]</scope>
    <source>
        <strain evidence="6 7">CECT 7955</strain>
    </source>
</reference>
<dbReference type="Proteomes" id="UP001589607">
    <property type="component" value="Unassembled WGS sequence"/>
</dbReference>
<feature type="domain" description="DUF11" evidence="3">
    <location>
        <begin position="318"/>
        <end position="422"/>
    </location>
</feature>
<evidence type="ECO:0000256" key="1">
    <source>
        <dbReference type="ARBA" id="ARBA00022729"/>
    </source>
</evidence>
<dbReference type="InterPro" id="IPR001434">
    <property type="entry name" value="OmcB-like_DUF11"/>
</dbReference>
<evidence type="ECO:0000313" key="6">
    <source>
        <dbReference type="EMBL" id="MFB9096507.1"/>
    </source>
</evidence>
<feature type="domain" description="Secretion system C-terminal sorting" evidence="4">
    <location>
        <begin position="580"/>
        <end position="648"/>
    </location>
</feature>
<dbReference type="Pfam" id="PF01345">
    <property type="entry name" value="DUF11"/>
    <property type="match status" value="1"/>
</dbReference>
<dbReference type="SUPFAM" id="SSF52058">
    <property type="entry name" value="L domain-like"/>
    <property type="match status" value="1"/>
</dbReference>
<dbReference type="Gene3D" id="3.80.10.10">
    <property type="entry name" value="Ribonuclease Inhibitor"/>
    <property type="match status" value="1"/>
</dbReference>
<evidence type="ECO:0000256" key="2">
    <source>
        <dbReference type="SAM" id="SignalP"/>
    </source>
</evidence>
<evidence type="ECO:0000259" key="4">
    <source>
        <dbReference type="Pfam" id="PF18962"/>
    </source>
</evidence>
<sequence length="650" mass="73100">MRKLYFLFIVLLSGLFLQGQNVNLSDTNFKTRLLAANENNTVAKNLSGEWFKIDSNNDGKIQIFEAEEVTYLNVSNADISDLTGIESFISLKELNCLRNQITNLEITTLLKLVTLDCRYNPISSLDFSNLVNIKKINCSQTQLSYLNLKNNNPSWIELQLENTPNLEYICANQEDITWIQDRLNQFGYTNCNVNSYCNFTPGGQFYQITGNIKFDSNNDGCDVSDINFSNLNFSISNGNESGNFIANQSGNYAISVDEGSYTITPTLENPSYFTITPNQILVDFPTMSSPVMKDFCVTANGIHSDVEVYVLPLDAARPGFEARYKIVFRNRGTEVESGNISFTHNNTVTTFDSSLPSYGNQSTNGYEWSYSDLQPFETREITIVLKVNSPSAIPSVNIDDELSYTAVITSNNVDETPNNNTFTLDQTVVGSYDPNDITCLEGETVSPEVVGKYVHYMIRFENMGTFAAENVVVKDLIDAQKFDISTLVPLDASHDYYTSIENDNVEFIFENIDLDYNDTSNDGYISFKIKTRSDLGVGETFSNEADIYFDFNFPVNTNKYTTTIEALKSESFEFSNYFTLYPNPAKNTISLDSKVNIEVTSIEIYNIVGQLVISVTNDTNTIDVSRLTKGNYFVKIQTENGTTNTKFIKE</sequence>
<comment type="caution">
    <text evidence="6">The sequence shown here is derived from an EMBL/GenBank/DDBJ whole genome shotgun (WGS) entry which is preliminary data.</text>
</comment>
<gene>
    <name evidence="6" type="ORF">ACFFVF_08280</name>
</gene>
<keyword evidence="1 2" id="KW-0732">Signal</keyword>
<dbReference type="EMBL" id="JBHMEY010000018">
    <property type="protein sequence ID" value="MFB9096507.1"/>
    <property type="molecule type" value="Genomic_DNA"/>
</dbReference>
<organism evidence="6 7">
    <name type="scientific">Flavobacterium jumunjinense</name>
    <dbReference type="NCBI Taxonomy" id="998845"/>
    <lineage>
        <taxon>Bacteria</taxon>
        <taxon>Pseudomonadati</taxon>
        <taxon>Bacteroidota</taxon>
        <taxon>Flavobacteriia</taxon>
        <taxon>Flavobacteriales</taxon>
        <taxon>Flavobacteriaceae</taxon>
        <taxon>Flavobacterium</taxon>
    </lineage>
</organism>
<proteinExistence type="predicted"/>
<name>A0ABV5GM96_9FLAO</name>
<accession>A0ABV5GM96</accession>
<dbReference type="InterPro" id="IPR032675">
    <property type="entry name" value="LRR_dom_sf"/>
</dbReference>
<dbReference type="NCBIfam" id="TIGR04183">
    <property type="entry name" value="Por_Secre_tail"/>
    <property type="match status" value="1"/>
</dbReference>
<dbReference type="InterPro" id="IPR055353">
    <property type="entry name" value="DUF7619"/>
</dbReference>
<keyword evidence="7" id="KW-1185">Reference proteome</keyword>
<feature type="chain" id="PRO_5046004736" evidence="2">
    <location>
        <begin position="20"/>
        <end position="650"/>
    </location>
</feature>
<dbReference type="InterPro" id="IPR026444">
    <property type="entry name" value="Secre_tail"/>
</dbReference>
<evidence type="ECO:0000259" key="5">
    <source>
        <dbReference type="Pfam" id="PF24595"/>
    </source>
</evidence>
<dbReference type="RefSeq" id="WP_236455655.1">
    <property type="nucleotide sequence ID" value="NZ_CBCSGE010000002.1"/>
</dbReference>
<evidence type="ECO:0000259" key="3">
    <source>
        <dbReference type="Pfam" id="PF01345"/>
    </source>
</evidence>
<protein>
    <submittedName>
        <fullName evidence="6">T9SS type A sorting domain-containing protein</fullName>
    </submittedName>
</protein>